<keyword evidence="8" id="KW-1185">Reference proteome</keyword>
<reference evidence="8" key="1">
    <citation type="journal article" date="2017" name="Nat. Ecol. Evol.">
        <title>Genome expansion and lineage-specific genetic innovations in the forest pathogenic fungi Armillaria.</title>
        <authorList>
            <person name="Sipos G."/>
            <person name="Prasanna A.N."/>
            <person name="Walter M.C."/>
            <person name="O'Connor E."/>
            <person name="Balint B."/>
            <person name="Krizsan K."/>
            <person name="Kiss B."/>
            <person name="Hess J."/>
            <person name="Varga T."/>
            <person name="Slot J."/>
            <person name="Riley R."/>
            <person name="Boka B."/>
            <person name="Rigling D."/>
            <person name="Barry K."/>
            <person name="Lee J."/>
            <person name="Mihaltcheva S."/>
            <person name="LaButti K."/>
            <person name="Lipzen A."/>
            <person name="Waldron R."/>
            <person name="Moloney N.M."/>
            <person name="Sperisen C."/>
            <person name="Kredics L."/>
            <person name="Vagvoelgyi C."/>
            <person name="Patrignani A."/>
            <person name="Fitzpatrick D."/>
            <person name="Nagy I."/>
            <person name="Doyle S."/>
            <person name="Anderson J.B."/>
            <person name="Grigoriev I.V."/>
            <person name="Gueldener U."/>
            <person name="Muensterkoetter M."/>
            <person name="Nagy L.G."/>
        </authorList>
    </citation>
    <scope>NUCLEOTIDE SEQUENCE [LARGE SCALE GENOMIC DNA]</scope>
    <source>
        <strain evidence="8">Ar21-2</strain>
    </source>
</reference>
<accession>A0A2H3CF92</accession>
<keyword evidence="2 6" id="KW-0812">Transmembrane</keyword>
<evidence type="ECO:0000256" key="4">
    <source>
        <dbReference type="ARBA" id="ARBA00023136"/>
    </source>
</evidence>
<dbReference type="STRING" id="47427.A0A2H3CF92"/>
<feature type="transmembrane region" description="Helical" evidence="6">
    <location>
        <begin position="6"/>
        <end position="29"/>
    </location>
</feature>
<organism evidence="7 8">
    <name type="scientific">Armillaria gallica</name>
    <name type="common">Bulbous honey fungus</name>
    <name type="synonym">Armillaria bulbosa</name>
    <dbReference type="NCBI Taxonomy" id="47427"/>
    <lineage>
        <taxon>Eukaryota</taxon>
        <taxon>Fungi</taxon>
        <taxon>Dikarya</taxon>
        <taxon>Basidiomycota</taxon>
        <taxon>Agaricomycotina</taxon>
        <taxon>Agaricomycetes</taxon>
        <taxon>Agaricomycetidae</taxon>
        <taxon>Agaricales</taxon>
        <taxon>Marasmiineae</taxon>
        <taxon>Physalacriaceae</taxon>
        <taxon>Armillaria</taxon>
    </lineage>
</organism>
<feature type="region of interest" description="Disordered" evidence="5">
    <location>
        <begin position="258"/>
        <end position="309"/>
    </location>
</feature>
<evidence type="ECO:0000256" key="1">
    <source>
        <dbReference type="ARBA" id="ARBA00004141"/>
    </source>
</evidence>
<dbReference type="EMBL" id="KZ293725">
    <property type="protein sequence ID" value="PBK81725.1"/>
    <property type="molecule type" value="Genomic_DNA"/>
</dbReference>
<feature type="transmembrane region" description="Helical" evidence="6">
    <location>
        <begin position="318"/>
        <end position="340"/>
    </location>
</feature>
<evidence type="ECO:0000313" key="7">
    <source>
        <dbReference type="EMBL" id="PBK81725.1"/>
    </source>
</evidence>
<feature type="transmembrane region" description="Helical" evidence="6">
    <location>
        <begin position="70"/>
        <end position="92"/>
    </location>
</feature>
<feature type="transmembrane region" description="Helical" evidence="6">
    <location>
        <begin position="417"/>
        <end position="437"/>
    </location>
</feature>
<feature type="compositionally biased region" description="Polar residues" evidence="5">
    <location>
        <begin position="271"/>
        <end position="281"/>
    </location>
</feature>
<dbReference type="PANTHER" id="PTHR31274:SF1">
    <property type="entry name" value="AGL149CP"/>
    <property type="match status" value="1"/>
</dbReference>
<dbReference type="OMA" id="GVAYCCI"/>
<dbReference type="Pfam" id="PF03547">
    <property type="entry name" value="Mem_trans"/>
    <property type="match status" value="1"/>
</dbReference>
<dbReference type="InterPro" id="IPR004776">
    <property type="entry name" value="Mem_transp_PIN-like"/>
</dbReference>
<feature type="transmembrane region" description="Helical" evidence="6">
    <location>
        <begin position="104"/>
        <end position="130"/>
    </location>
</feature>
<feature type="transmembrane region" description="Helical" evidence="6">
    <location>
        <begin position="443"/>
        <end position="464"/>
    </location>
</feature>
<dbReference type="OrthoDB" id="435607at2759"/>
<name>A0A2H3CF92_ARMGA</name>
<evidence type="ECO:0000256" key="2">
    <source>
        <dbReference type="ARBA" id="ARBA00022692"/>
    </source>
</evidence>
<dbReference type="Proteomes" id="UP000217790">
    <property type="component" value="Unassembled WGS sequence"/>
</dbReference>
<evidence type="ECO:0000256" key="3">
    <source>
        <dbReference type="ARBA" id="ARBA00022989"/>
    </source>
</evidence>
<dbReference type="InParanoid" id="A0A2H3CF92"/>
<evidence type="ECO:0000256" key="6">
    <source>
        <dbReference type="SAM" id="Phobius"/>
    </source>
</evidence>
<dbReference type="AlphaFoldDB" id="A0A2H3CF92"/>
<protein>
    <submittedName>
        <fullName evidence="7">Auxin efflux carrier</fullName>
    </submittedName>
</protein>
<gene>
    <name evidence="7" type="ORF">ARMGADRAFT_1002306</name>
</gene>
<sequence length="503" mass="55124">MVSAGTLIWISLRPLLRLVMCVSCGYAITKADIFPRVAAQGAGQIALNITIPCLMFSKMVPAFTSDNIGALGPLLLICVIYQALGVGIAWLTKQLFWVPHRFRYGILVAGGWANYGDIPTAVIMSITGAAPFNGESDQNLSVAYISVFILYYMITFFPMGGNKVIAWDFKGPDVEPEEVRESVRLRRQFIFRGWPRAVRQKLRKARSKMDAENQVDEKIPNEATLTIDDRNDIHHRPCHGRHVSFCDEASTAVPTDVDFTSAPSTEKLHSPSPSQTATQTIPYDGSCSRPLTPIAEDRLPSPSPMRRRRQKFSITARGVLKSLLTPASITILISFPIALIKPLKALFVEVDGYYMPSAPDGEPPLAFVIDFAEFMGAASVPLGLICLGSALARLNVPRSQWPHLPLGAIFSLAIGRMLLMPVLGVLVCGGLVNAGVISRDDKVLRFVCIFFSCLPTATTQVFVTQVYSGTGSAEHLSAFLIPQYILMFLSMTALSAYTLQMLF</sequence>
<evidence type="ECO:0000256" key="5">
    <source>
        <dbReference type="SAM" id="MobiDB-lite"/>
    </source>
</evidence>
<keyword evidence="4 6" id="KW-0472">Membrane</keyword>
<feature type="transmembrane region" description="Helical" evidence="6">
    <location>
        <begin position="142"/>
        <end position="160"/>
    </location>
</feature>
<feature type="transmembrane region" description="Helical" evidence="6">
    <location>
        <begin position="476"/>
        <end position="497"/>
    </location>
</feature>
<proteinExistence type="predicted"/>
<comment type="subcellular location">
    <subcellularLocation>
        <location evidence="1">Membrane</location>
        <topology evidence="1">Multi-pass membrane protein</topology>
    </subcellularLocation>
</comment>
<keyword evidence="3 6" id="KW-1133">Transmembrane helix</keyword>
<dbReference type="GO" id="GO:0016020">
    <property type="term" value="C:membrane"/>
    <property type="evidence" value="ECO:0007669"/>
    <property type="project" value="UniProtKB-SubCell"/>
</dbReference>
<evidence type="ECO:0000313" key="8">
    <source>
        <dbReference type="Proteomes" id="UP000217790"/>
    </source>
</evidence>
<dbReference type="PANTHER" id="PTHR31274">
    <property type="entry name" value="PROTEIN ECM3"/>
    <property type="match status" value="1"/>
</dbReference>
<dbReference type="InterPro" id="IPR040254">
    <property type="entry name" value="Ecm3-like"/>
</dbReference>
<dbReference type="GO" id="GO:0055085">
    <property type="term" value="P:transmembrane transport"/>
    <property type="evidence" value="ECO:0007669"/>
    <property type="project" value="InterPro"/>
</dbReference>